<dbReference type="GO" id="GO:0034755">
    <property type="term" value="P:iron ion transmembrane transport"/>
    <property type="evidence" value="ECO:0007669"/>
    <property type="project" value="TreeGrafter"/>
</dbReference>
<evidence type="ECO:0000256" key="4">
    <source>
        <dbReference type="ARBA" id="ARBA00022847"/>
    </source>
</evidence>
<keyword evidence="4" id="KW-0769">Symport</keyword>
<comment type="subcellular location">
    <subcellularLocation>
        <location evidence="1">Membrane</location>
        <topology evidence="1">Multi-pass membrane protein</topology>
    </subcellularLocation>
</comment>
<dbReference type="Gene3D" id="1.20.1740.10">
    <property type="entry name" value="Amino acid/polyamine transporter I"/>
    <property type="match status" value="1"/>
</dbReference>
<feature type="transmembrane region" description="Helical" evidence="7">
    <location>
        <begin position="281"/>
        <end position="314"/>
    </location>
</feature>
<dbReference type="GO" id="GO:0005886">
    <property type="term" value="C:plasma membrane"/>
    <property type="evidence" value="ECO:0007669"/>
    <property type="project" value="TreeGrafter"/>
</dbReference>
<feature type="transmembrane region" description="Helical" evidence="7">
    <location>
        <begin position="326"/>
        <end position="347"/>
    </location>
</feature>
<feature type="transmembrane region" description="Helical" evidence="7">
    <location>
        <begin position="353"/>
        <end position="378"/>
    </location>
</feature>
<feature type="transmembrane region" description="Helical" evidence="7">
    <location>
        <begin position="20"/>
        <end position="41"/>
    </location>
</feature>
<evidence type="ECO:0000256" key="2">
    <source>
        <dbReference type="ARBA" id="ARBA00022448"/>
    </source>
</evidence>
<dbReference type="PANTHER" id="PTHR11706:SF33">
    <property type="entry name" value="NATURAL RESISTANCE-ASSOCIATED MACROPHAGE PROTEIN 2"/>
    <property type="match status" value="1"/>
</dbReference>
<feature type="transmembrane region" description="Helical" evidence="7">
    <location>
        <begin position="162"/>
        <end position="180"/>
    </location>
</feature>
<organism evidence="8 9">
    <name type="scientific">Pseudozobellia thermophila</name>
    <dbReference type="NCBI Taxonomy" id="192903"/>
    <lineage>
        <taxon>Bacteria</taxon>
        <taxon>Pseudomonadati</taxon>
        <taxon>Bacteroidota</taxon>
        <taxon>Flavobacteriia</taxon>
        <taxon>Flavobacteriales</taxon>
        <taxon>Flavobacteriaceae</taxon>
        <taxon>Pseudozobellia</taxon>
    </lineage>
</organism>
<evidence type="ECO:0000256" key="5">
    <source>
        <dbReference type="ARBA" id="ARBA00022989"/>
    </source>
</evidence>
<evidence type="ECO:0000313" key="9">
    <source>
        <dbReference type="Proteomes" id="UP000184543"/>
    </source>
</evidence>
<dbReference type="GO" id="GO:0015086">
    <property type="term" value="F:cadmium ion transmembrane transporter activity"/>
    <property type="evidence" value="ECO:0007669"/>
    <property type="project" value="TreeGrafter"/>
</dbReference>
<dbReference type="Proteomes" id="UP000184543">
    <property type="component" value="Unassembled WGS sequence"/>
</dbReference>
<dbReference type="AlphaFoldDB" id="A0A1M6BC98"/>
<evidence type="ECO:0000256" key="6">
    <source>
        <dbReference type="ARBA" id="ARBA00023136"/>
    </source>
</evidence>
<dbReference type="Pfam" id="PF01566">
    <property type="entry name" value="Nramp"/>
    <property type="match status" value="1"/>
</dbReference>
<protein>
    <submittedName>
        <fullName evidence="8">NRAMP (Natural resistance-associated macrophage protein) metal ion transporters</fullName>
    </submittedName>
</protein>
<reference evidence="9" key="1">
    <citation type="submission" date="2016-11" db="EMBL/GenBank/DDBJ databases">
        <authorList>
            <person name="Varghese N."/>
            <person name="Submissions S."/>
        </authorList>
    </citation>
    <scope>NUCLEOTIDE SEQUENCE [LARGE SCALE GENOMIC DNA]</scope>
    <source>
        <strain evidence="9">DSM 19858</strain>
    </source>
</reference>
<feature type="transmembrane region" description="Helical" evidence="7">
    <location>
        <begin position="243"/>
        <end position="261"/>
    </location>
</feature>
<dbReference type="EMBL" id="FQYU01000001">
    <property type="protein sequence ID" value="SHI46073.1"/>
    <property type="molecule type" value="Genomic_DNA"/>
</dbReference>
<dbReference type="GO" id="GO:0015293">
    <property type="term" value="F:symporter activity"/>
    <property type="evidence" value="ECO:0007669"/>
    <property type="project" value="UniProtKB-KW"/>
</dbReference>
<proteinExistence type="predicted"/>
<sequence>MIMGKGQRPRAFEKNEGSKIGRYLKTVGPGIITAALVFGPGSLTINTKLGASFGYSLLWVLVLTALLMTAFTNMSARIGLDGSVSFIQRIKNELGKPLAFLVGIGVFLTTASFQAGNTVGAAVAFSELFSTSMALWIILFTSSAIFLLFFKSFYKILEKLMIGLVVLMLLSFLMTIIMASPDITEILRGFVPSVPQGSEYLVITLTASSFSIVGAFYQSYLVKEKGWKPGQLKDCMRESRNGIIVLGLLSSLVMLCASAVLHQNHIEVRSASDLGMALEPLFGPFTSSVFMIGFFAASFSSMVGNATIGGVILADTFFSESNLSSLKVRAMIILVVLIGAVVAYIFGALPLELIIFAQGITIMIVPVAAVVILIFANSKRTSTELRNTKYANVLGALGIIVLLLMSAYSIDYLFLG</sequence>
<gene>
    <name evidence="8" type="ORF">SAMN04488513_101355</name>
</gene>
<keyword evidence="2" id="KW-0813">Transport</keyword>
<feature type="transmembrane region" description="Helical" evidence="7">
    <location>
        <begin position="200"/>
        <end position="222"/>
    </location>
</feature>
<keyword evidence="3 7" id="KW-0812">Transmembrane</keyword>
<name>A0A1M6BC98_9FLAO</name>
<feature type="transmembrane region" description="Helical" evidence="7">
    <location>
        <begin position="390"/>
        <end position="410"/>
    </location>
</feature>
<dbReference type="InterPro" id="IPR001046">
    <property type="entry name" value="NRAMP_fam"/>
</dbReference>
<feature type="transmembrane region" description="Helical" evidence="7">
    <location>
        <begin position="128"/>
        <end position="150"/>
    </location>
</feature>
<dbReference type="GO" id="GO:0005384">
    <property type="term" value="F:manganese ion transmembrane transporter activity"/>
    <property type="evidence" value="ECO:0007669"/>
    <property type="project" value="TreeGrafter"/>
</dbReference>
<evidence type="ECO:0000256" key="7">
    <source>
        <dbReference type="SAM" id="Phobius"/>
    </source>
</evidence>
<keyword evidence="5 7" id="KW-1133">Transmembrane helix</keyword>
<accession>A0A1M6BC98</accession>
<dbReference type="NCBIfam" id="NF037982">
    <property type="entry name" value="Nramp_1"/>
    <property type="match status" value="1"/>
</dbReference>
<feature type="transmembrane region" description="Helical" evidence="7">
    <location>
        <begin position="53"/>
        <end position="76"/>
    </location>
</feature>
<feature type="transmembrane region" description="Helical" evidence="7">
    <location>
        <begin position="97"/>
        <end position="116"/>
    </location>
</feature>
<dbReference type="STRING" id="192903.SAMN04488513_101355"/>
<keyword evidence="9" id="KW-1185">Reference proteome</keyword>
<dbReference type="RefSeq" id="WP_072987562.1">
    <property type="nucleotide sequence ID" value="NZ_FQYU01000001.1"/>
</dbReference>
<dbReference type="PANTHER" id="PTHR11706">
    <property type="entry name" value="SOLUTE CARRIER PROTEIN FAMILY 11 MEMBER"/>
    <property type="match status" value="1"/>
</dbReference>
<evidence type="ECO:0000313" key="8">
    <source>
        <dbReference type="EMBL" id="SHI46073.1"/>
    </source>
</evidence>
<keyword evidence="6 7" id="KW-0472">Membrane</keyword>
<evidence type="ECO:0000256" key="1">
    <source>
        <dbReference type="ARBA" id="ARBA00004141"/>
    </source>
</evidence>
<evidence type="ECO:0000256" key="3">
    <source>
        <dbReference type="ARBA" id="ARBA00022692"/>
    </source>
</evidence>